<accession>A0A8H4QR75</accession>
<feature type="compositionally biased region" description="Polar residues" evidence="1">
    <location>
        <begin position="60"/>
        <end position="76"/>
    </location>
</feature>
<feature type="compositionally biased region" description="Low complexity" evidence="1">
    <location>
        <begin position="82"/>
        <end position="123"/>
    </location>
</feature>
<feature type="region of interest" description="Disordered" evidence="1">
    <location>
        <begin position="1"/>
        <end position="22"/>
    </location>
</feature>
<feature type="domain" description="DUF6593" evidence="2">
    <location>
        <begin position="141"/>
        <end position="313"/>
    </location>
</feature>
<dbReference type="Pfam" id="PF20236">
    <property type="entry name" value="DUF6593"/>
    <property type="match status" value="1"/>
</dbReference>
<reference evidence="3 4" key="1">
    <citation type="submission" date="2019-12" db="EMBL/GenBank/DDBJ databases">
        <authorList>
            <person name="Floudas D."/>
            <person name="Bentzer J."/>
            <person name="Ahren D."/>
            <person name="Johansson T."/>
            <person name="Persson P."/>
            <person name="Tunlid A."/>
        </authorList>
    </citation>
    <scope>NUCLEOTIDE SEQUENCE [LARGE SCALE GENOMIC DNA]</scope>
    <source>
        <strain evidence="3 4">CBS 102.39</strain>
    </source>
</reference>
<organism evidence="3 4">
    <name type="scientific">Agrocybe pediades</name>
    <dbReference type="NCBI Taxonomy" id="84607"/>
    <lineage>
        <taxon>Eukaryota</taxon>
        <taxon>Fungi</taxon>
        <taxon>Dikarya</taxon>
        <taxon>Basidiomycota</taxon>
        <taxon>Agaricomycotina</taxon>
        <taxon>Agaricomycetes</taxon>
        <taxon>Agaricomycetidae</taxon>
        <taxon>Agaricales</taxon>
        <taxon>Agaricineae</taxon>
        <taxon>Strophariaceae</taxon>
        <taxon>Agrocybe</taxon>
    </lineage>
</organism>
<dbReference type="Proteomes" id="UP000521872">
    <property type="component" value="Unassembled WGS sequence"/>
</dbReference>
<proteinExistence type="predicted"/>
<dbReference type="EMBL" id="JAACJL010000044">
    <property type="protein sequence ID" value="KAF4614917.1"/>
    <property type="molecule type" value="Genomic_DNA"/>
</dbReference>
<gene>
    <name evidence="3" type="ORF">D9613_003344</name>
</gene>
<evidence type="ECO:0000259" key="2">
    <source>
        <dbReference type="Pfam" id="PF20236"/>
    </source>
</evidence>
<name>A0A8H4QR75_9AGAR</name>
<evidence type="ECO:0000313" key="4">
    <source>
        <dbReference type="Proteomes" id="UP000521872"/>
    </source>
</evidence>
<evidence type="ECO:0000313" key="3">
    <source>
        <dbReference type="EMBL" id="KAF4614917.1"/>
    </source>
</evidence>
<evidence type="ECO:0000256" key="1">
    <source>
        <dbReference type="SAM" id="MobiDB-lite"/>
    </source>
</evidence>
<protein>
    <recommendedName>
        <fullName evidence="2">DUF6593 domain-containing protein</fullName>
    </recommendedName>
</protein>
<keyword evidence="4" id="KW-1185">Reference proteome</keyword>
<dbReference type="InterPro" id="IPR046528">
    <property type="entry name" value="DUF6593"/>
</dbReference>
<feature type="region of interest" description="Disordered" evidence="1">
    <location>
        <begin position="57"/>
        <end position="127"/>
    </location>
</feature>
<sequence length="339" mass="37299">MRMRERGTQDHVHARHSLLTNRSASTTSYSTYNVSEDLGLPNYEEALGQPRHIEHDAVLQSPSRPITNPSSRSRNFLSRAVSSTSSSTTSSSLSTSTSDADSDLDSISSSSSSLTTSASTPTLINPSPPLSLIFDRNSVVSATLYSRTGPKYRISTNITVTRTDLYELSQDASGPGTSVSQTMVASVKRRDFLPNVVVFKHRKGRAIRLNEWLRRDKNGRPGRSPSAELTTMDGQYTWIANSTYRLALYARKGSHTTMPFHGVSPIDQQPIAYSKTVDSPPTLALVLRDCDCSDDTKIEIIMSFLVMENKLRQKEKQEDGRGSSMMHALGTQMRLGSVG</sequence>
<comment type="caution">
    <text evidence="3">The sequence shown here is derived from an EMBL/GenBank/DDBJ whole genome shotgun (WGS) entry which is preliminary data.</text>
</comment>
<dbReference type="AlphaFoldDB" id="A0A8H4QR75"/>
<feature type="compositionally biased region" description="Basic and acidic residues" evidence="1">
    <location>
        <begin position="1"/>
        <end position="12"/>
    </location>
</feature>